<dbReference type="PANTHER" id="PTHR48071:SF18">
    <property type="entry name" value="DELETED IN MALIGNANT BRAIN TUMORS 1 PROTEIN-RELATED"/>
    <property type="match status" value="1"/>
</dbReference>
<feature type="domain" description="SRCR" evidence="3">
    <location>
        <begin position="35"/>
        <end position="206"/>
    </location>
</feature>
<dbReference type="SUPFAM" id="SSF56487">
    <property type="entry name" value="SRCR-like"/>
    <property type="match status" value="2"/>
</dbReference>
<feature type="disulfide bond" evidence="2">
    <location>
        <begin position="175"/>
        <end position="185"/>
    </location>
</feature>
<name>A0A8K0NYE8_LADFU</name>
<keyword evidence="5" id="KW-1185">Reference proteome</keyword>
<evidence type="ECO:0000256" key="1">
    <source>
        <dbReference type="ARBA" id="ARBA00023157"/>
    </source>
</evidence>
<dbReference type="Proteomes" id="UP000792457">
    <property type="component" value="Unassembled WGS sequence"/>
</dbReference>
<dbReference type="PANTHER" id="PTHR48071">
    <property type="entry name" value="SRCR DOMAIN-CONTAINING PROTEIN"/>
    <property type="match status" value="1"/>
</dbReference>
<evidence type="ECO:0000256" key="2">
    <source>
        <dbReference type="PROSITE-ProRule" id="PRU00196"/>
    </source>
</evidence>
<dbReference type="Pfam" id="PF00530">
    <property type="entry name" value="SRCR"/>
    <property type="match status" value="2"/>
</dbReference>
<evidence type="ECO:0000259" key="3">
    <source>
        <dbReference type="PROSITE" id="PS50287"/>
    </source>
</evidence>
<dbReference type="OrthoDB" id="6624490at2759"/>
<protein>
    <recommendedName>
        <fullName evidence="3">SRCR domain-containing protein</fullName>
    </recommendedName>
</protein>
<dbReference type="PRINTS" id="PR00258">
    <property type="entry name" value="SPERACTRCPTR"/>
</dbReference>
<comment type="caution">
    <text evidence="4">The sequence shown here is derived from an EMBL/GenBank/DDBJ whole genome shotgun (WGS) entry which is preliminary data.</text>
</comment>
<organism evidence="4 5">
    <name type="scientific">Ladona fulva</name>
    <name type="common">Scarce chaser dragonfly</name>
    <name type="synonym">Libellula fulva</name>
    <dbReference type="NCBI Taxonomy" id="123851"/>
    <lineage>
        <taxon>Eukaryota</taxon>
        <taxon>Metazoa</taxon>
        <taxon>Ecdysozoa</taxon>
        <taxon>Arthropoda</taxon>
        <taxon>Hexapoda</taxon>
        <taxon>Insecta</taxon>
        <taxon>Pterygota</taxon>
        <taxon>Palaeoptera</taxon>
        <taxon>Odonata</taxon>
        <taxon>Epiprocta</taxon>
        <taxon>Anisoptera</taxon>
        <taxon>Libelluloidea</taxon>
        <taxon>Libellulidae</taxon>
        <taxon>Ladona</taxon>
    </lineage>
</organism>
<reference evidence="4" key="1">
    <citation type="submission" date="2013-04" db="EMBL/GenBank/DDBJ databases">
        <authorList>
            <person name="Qu J."/>
            <person name="Murali S.C."/>
            <person name="Bandaranaike D."/>
            <person name="Bellair M."/>
            <person name="Blankenburg K."/>
            <person name="Chao H."/>
            <person name="Dinh H."/>
            <person name="Doddapaneni H."/>
            <person name="Downs B."/>
            <person name="Dugan-Rocha S."/>
            <person name="Elkadiri S."/>
            <person name="Gnanaolivu R.D."/>
            <person name="Hernandez B."/>
            <person name="Javaid M."/>
            <person name="Jayaseelan J.C."/>
            <person name="Lee S."/>
            <person name="Li M."/>
            <person name="Ming W."/>
            <person name="Munidasa M."/>
            <person name="Muniz J."/>
            <person name="Nguyen L."/>
            <person name="Ongeri F."/>
            <person name="Osuji N."/>
            <person name="Pu L.-L."/>
            <person name="Puazo M."/>
            <person name="Qu C."/>
            <person name="Quiroz J."/>
            <person name="Raj R."/>
            <person name="Weissenberger G."/>
            <person name="Xin Y."/>
            <person name="Zou X."/>
            <person name="Han Y."/>
            <person name="Richards S."/>
            <person name="Worley K."/>
            <person name="Muzny D."/>
            <person name="Gibbs R."/>
        </authorList>
    </citation>
    <scope>NUCLEOTIDE SEQUENCE</scope>
    <source>
        <strain evidence="4">Sampled in the wild</strain>
    </source>
</reference>
<reference evidence="4" key="2">
    <citation type="submission" date="2017-10" db="EMBL/GenBank/DDBJ databases">
        <title>Ladona fulva Genome sequencing and assembly.</title>
        <authorList>
            <person name="Murali S."/>
            <person name="Richards S."/>
            <person name="Bandaranaike D."/>
            <person name="Bellair M."/>
            <person name="Blankenburg K."/>
            <person name="Chao H."/>
            <person name="Dinh H."/>
            <person name="Doddapaneni H."/>
            <person name="Dugan-Rocha S."/>
            <person name="Elkadiri S."/>
            <person name="Gnanaolivu R."/>
            <person name="Hernandez B."/>
            <person name="Skinner E."/>
            <person name="Javaid M."/>
            <person name="Lee S."/>
            <person name="Li M."/>
            <person name="Ming W."/>
            <person name="Munidasa M."/>
            <person name="Muniz J."/>
            <person name="Nguyen L."/>
            <person name="Hughes D."/>
            <person name="Osuji N."/>
            <person name="Pu L.-L."/>
            <person name="Puazo M."/>
            <person name="Qu C."/>
            <person name="Quiroz J."/>
            <person name="Raj R."/>
            <person name="Weissenberger G."/>
            <person name="Xin Y."/>
            <person name="Zou X."/>
            <person name="Han Y."/>
            <person name="Worley K."/>
            <person name="Muzny D."/>
            <person name="Gibbs R."/>
        </authorList>
    </citation>
    <scope>NUCLEOTIDE SEQUENCE</scope>
    <source>
        <strain evidence="4">Sampled in the wild</strain>
    </source>
</reference>
<gene>
    <name evidence="4" type="ORF">J437_LFUL004010</name>
</gene>
<dbReference type="PROSITE" id="PS50287">
    <property type="entry name" value="SRCR_2"/>
    <property type="match status" value="1"/>
</dbReference>
<dbReference type="AlphaFoldDB" id="A0A8K0NYE8"/>
<dbReference type="InterPro" id="IPR036772">
    <property type="entry name" value="SRCR-like_dom_sf"/>
</dbReference>
<dbReference type="SMART" id="SM00202">
    <property type="entry name" value="SR"/>
    <property type="match status" value="1"/>
</dbReference>
<comment type="caution">
    <text evidence="2">Lacks conserved residue(s) required for the propagation of feature annotation.</text>
</comment>
<proteinExistence type="predicted"/>
<accession>A0A8K0NYE8</accession>
<dbReference type="GO" id="GO:0016020">
    <property type="term" value="C:membrane"/>
    <property type="evidence" value="ECO:0007669"/>
    <property type="project" value="InterPro"/>
</dbReference>
<keyword evidence="1 2" id="KW-1015">Disulfide bond</keyword>
<sequence>MSKELSESPLDRDKWYVISMLSLASSPSSFPIFPLRLYRFFTLLFFAGNVEIFHLGRWGSVCDDEWDMREAMVVCRQLGFEGAVKITHSSQFGPARSNHVRDSTDPKINAPFITPTSGPGWKSLRNSFALPGRMRKRQRAKGGFFPRRVYYLEVSTQRRRAIHWTRRYWMDNVYCTGEEKRLSDCRFDGWGLSDCSPAEAAGVVCIDPNVKTTTTPPPPPKKMRKVPIKVNRLPHYSCISTITRRSLTFP</sequence>
<dbReference type="Gene3D" id="3.10.250.10">
    <property type="entry name" value="SRCR-like domain"/>
    <property type="match status" value="2"/>
</dbReference>
<dbReference type="EMBL" id="KZ308195">
    <property type="protein sequence ID" value="KAG8224404.1"/>
    <property type="molecule type" value="Genomic_DNA"/>
</dbReference>
<evidence type="ECO:0000313" key="4">
    <source>
        <dbReference type="EMBL" id="KAG8224404.1"/>
    </source>
</evidence>
<dbReference type="InterPro" id="IPR001190">
    <property type="entry name" value="SRCR"/>
</dbReference>
<evidence type="ECO:0000313" key="5">
    <source>
        <dbReference type="Proteomes" id="UP000792457"/>
    </source>
</evidence>